<dbReference type="RefSeq" id="WP_386806164.1">
    <property type="nucleotide sequence ID" value="NZ_JBHTMU010000057.1"/>
</dbReference>
<gene>
    <name evidence="2" type="ORF">ACFQ4E_19295</name>
</gene>
<evidence type="ECO:0000313" key="2">
    <source>
        <dbReference type="EMBL" id="MFD1344585.1"/>
    </source>
</evidence>
<organism evidence="2 3">
    <name type="scientific">Litorisediminicola beolgyonensis</name>
    <dbReference type="NCBI Taxonomy" id="1173614"/>
    <lineage>
        <taxon>Bacteria</taxon>
        <taxon>Pseudomonadati</taxon>
        <taxon>Pseudomonadota</taxon>
        <taxon>Alphaproteobacteria</taxon>
        <taxon>Rhodobacterales</taxon>
        <taxon>Paracoccaceae</taxon>
        <taxon>Litorisediminicola</taxon>
    </lineage>
</organism>
<reference evidence="3" key="1">
    <citation type="journal article" date="2019" name="Int. J. Syst. Evol. Microbiol.">
        <title>The Global Catalogue of Microorganisms (GCM) 10K type strain sequencing project: providing services to taxonomists for standard genome sequencing and annotation.</title>
        <authorList>
            <consortium name="The Broad Institute Genomics Platform"/>
            <consortium name="The Broad Institute Genome Sequencing Center for Infectious Disease"/>
            <person name="Wu L."/>
            <person name="Ma J."/>
        </authorList>
    </citation>
    <scope>NUCLEOTIDE SEQUENCE [LARGE SCALE GENOMIC DNA]</scope>
    <source>
        <strain evidence="3">CCUG 62953</strain>
    </source>
</reference>
<evidence type="ECO:0008006" key="4">
    <source>
        <dbReference type="Google" id="ProtNLM"/>
    </source>
</evidence>
<dbReference type="Proteomes" id="UP001597135">
    <property type="component" value="Unassembled WGS sequence"/>
</dbReference>
<keyword evidence="3" id="KW-1185">Reference proteome</keyword>
<comment type="caution">
    <text evidence="2">The sequence shown here is derived from an EMBL/GenBank/DDBJ whole genome shotgun (WGS) entry which is preliminary data.</text>
</comment>
<name>A0ABW3ZN55_9RHOB</name>
<sequence>MSRCALLLCLLLSACTTASPGFYGAAPIRIDGPEHRFIARRKGALMELIRTDPALFPQFPDVAKDGAAAALWATGCHAAWIRGDPSMMILGLSCPGAAPPPKPRGTASFSCEALTTDIAGGTLADISCQRL</sequence>
<evidence type="ECO:0000313" key="3">
    <source>
        <dbReference type="Proteomes" id="UP001597135"/>
    </source>
</evidence>
<feature type="chain" id="PRO_5045497574" description="Lipoprotein" evidence="1">
    <location>
        <begin position="19"/>
        <end position="131"/>
    </location>
</feature>
<accession>A0ABW3ZN55</accession>
<protein>
    <recommendedName>
        <fullName evidence="4">Lipoprotein</fullName>
    </recommendedName>
</protein>
<keyword evidence="1" id="KW-0732">Signal</keyword>
<dbReference type="PROSITE" id="PS51257">
    <property type="entry name" value="PROKAR_LIPOPROTEIN"/>
    <property type="match status" value="1"/>
</dbReference>
<evidence type="ECO:0000256" key="1">
    <source>
        <dbReference type="SAM" id="SignalP"/>
    </source>
</evidence>
<proteinExistence type="predicted"/>
<dbReference type="EMBL" id="JBHTMU010000057">
    <property type="protein sequence ID" value="MFD1344585.1"/>
    <property type="molecule type" value="Genomic_DNA"/>
</dbReference>
<feature type="signal peptide" evidence="1">
    <location>
        <begin position="1"/>
        <end position="18"/>
    </location>
</feature>